<protein>
    <recommendedName>
        <fullName evidence="3">Short chain dehydrogenase</fullName>
    </recommendedName>
</protein>
<dbReference type="Pfam" id="PF00106">
    <property type="entry name" value="adh_short"/>
    <property type="match status" value="1"/>
</dbReference>
<dbReference type="PANTHER" id="PTHR45458">
    <property type="entry name" value="SHORT-CHAIN DEHYDROGENASE/REDUCTASE SDR"/>
    <property type="match status" value="1"/>
</dbReference>
<evidence type="ECO:0008006" key="3">
    <source>
        <dbReference type="Google" id="ProtNLM"/>
    </source>
</evidence>
<dbReference type="GO" id="GO:0016616">
    <property type="term" value="F:oxidoreductase activity, acting on the CH-OH group of donors, NAD or NADP as acceptor"/>
    <property type="evidence" value="ECO:0007669"/>
    <property type="project" value="TreeGrafter"/>
</dbReference>
<gene>
    <name evidence="1" type="ORF">PHYPSEUDO_010838</name>
</gene>
<proteinExistence type="predicted"/>
<name>A0A8T1V9E9_9STRA</name>
<dbReference type="Proteomes" id="UP000694044">
    <property type="component" value="Unassembled WGS sequence"/>
</dbReference>
<comment type="caution">
    <text evidence="1">The sequence shown here is derived from an EMBL/GenBank/DDBJ whole genome shotgun (WGS) entry which is preliminary data.</text>
</comment>
<organism evidence="1 2">
    <name type="scientific">Phytophthora pseudosyringae</name>
    <dbReference type="NCBI Taxonomy" id="221518"/>
    <lineage>
        <taxon>Eukaryota</taxon>
        <taxon>Sar</taxon>
        <taxon>Stramenopiles</taxon>
        <taxon>Oomycota</taxon>
        <taxon>Peronosporomycetes</taxon>
        <taxon>Peronosporales</taxon>
        <taxon>Peronosporaceae</taxon>
        <taxon>Phytophthora</taxon>
    </lineage>
</organism>
<accession>A0A8T1V9E9</accession>
<dbReference type="AlphaFoldDB" id="A0A8T1V9E9"/>
<dbReference type="OrthoDB" id="1933717at2759"/>
<keyword evidence="2" id="KW-1185">Reference proteome</keyword>
<dbReference type="InterPro" id="IPR002347">
    <property type="entry name" value="SDR_fam"/>
</dbReference>
<dbReference type="EMBL" id="JAGDFM010000470">
    <property type="protein sequence ID" value="KAG7377917.1"/>
    <property type="molecule type" value="Genomic_DNA"/>
</dbReference>
<evidence type="ECO:0000313" key="1">
    <source>
        <dbReference type="EMBL" id="KAG7377917.1"/>
    </source>
</evidence>
<sequence length="193" mass="20798">MPSTYLGELRVVKIIQIDTSDEESVIAAAKQLQGQPIDVLINNAGIGGRDDFDKTTKAEMMQQFEVNAVGRILMTRAFLPNLELAVAKSGSVKVAHVSSCMGSIACNDIGGLYGYRASKVALNMVNSSLAHDLGNHKIIALAMSPEYVNTRMTEHKGQTSPEDSAAGMANVMAEATLQESGKFYNFTGDRLPW</sequence>
<reference evidence="1" key="1">
    <citation type="submission" date="2021-02" db="EMBL/GenBank/DDBJ databases">
        <authorList>
            <person name="Palmer J.M."/>
        </authorList>
    </citation>
    <scope>NUCLEOTIDE SEQUENCE</scope>
    <source>
        <strain evidence="1">SCRP734</strain>
    </source>
</reference>
<dbReference type="PANTHER" id="PTHR45458:SF1">
    <property type="entry name" value="SHORT CHAIN DEHYDROGENASE"/>
    <property type="match status" value="1"/>
</dbReference>
<evidence type="ECO:0000313" key="2">
    <source>
        <dbReference type="Proteomes" id="UP000694044"/>
    </source>
</evidence>
<dbReference type="InterPro" id="IPR052184">
    <property type="entry name" value="SDR_enzymes"/>
</dbReference>